<sequence>MTPEIFNSNEHSFYDKLLTMSPPIELFMTVDELTSPAYNSRRAKQYRKNPSSITPPRPPNGFVLYRKNCYAEIKLTGTKTKNENVSSLASQRWKENPQIHYYFEIAAEAAKERHNLLYPGYKYSPKRKDTNQKKKSKRVHKSKIGSSCSNDFILNEETSPVDPHSTEFQYNNFDNSFFNDKSNEQEFLELFEEIINIDINS</sequence>
<dbReference type="EMBL" id="CAJVPM010015799">
    <property type="protein sequence ID" value="CAG8610202.1"/>
    <property type="molecule type" value="Genomic_DNA"/>
</dbReference>
<evidence type="ECO:0000313" key="1">
    <source>
        <dbReference type="EMBL" id="CAG8610202.1"/>
    </source>
</evidence>
<gene>
    <name evidence="1" type="ORF">SCALOS_LOCUS7260</name>
</gene>
<keyword evidence="2" id="KW-1185">Reference proteome</keyword>
<reference evidence="1" key="1">
    <citation type="submission" date="2021-06" db="EMBL/GenBank/DDBJ databases">
        <authorList>
            <person name="Kallberg Y."/>
            <person name="Tangrot J."/>
            <person name="Rosling A."/>
        </authorList>
    </citation>
    <scope>NUCLEOTIDE SEQUENCE</scope>
    <source>
        <strain evidence="1">AU212A</strain>
    </source>
</reference>
<organism evidence="1 2">
    <name type="scientific">Scutellospora calospora</name>
    <dbReference type="NCBI Taxonomy" id="85575"/>
    <lineage>
        <taxon>Eukaryota</taxon>
        <taxon>Fungi</taxon>
        <taxon>Fungi incertae sedis</taxon>
        <taxon>Mucoromycota</taxon>
        <taxon>Glomeromycotina</taxon>
        <taxon>Glomeromycetes</taxon>
        <taxon>Diversisporales</taxon>
        <taxon>Gigasporaceae</taxon>
        <taxon>Scutellospora</taxon>
    </lineage>
</organism>
<evidence type="ECO:0000313" key="2">
    <source>
        <dbReference type="Proteomes" id="UP000789860"/>
    </source>
</evidence>
<name>A0ACA9MRZ5_9GLOM</name>
<proteinExistence type="predicted"/>
<comment type="caution">
    <text evidence="1">The sequence shown here is derived from an EMBL/GenBank/DDBJ whole genome shotgun (WGS) entry which is preliminary data.</text>
</comment>
<accession>A0ACA9MRZ5</accession>
<dbReference type="Proteomes" id="UP000789860">
    <property type="component" value="Unassembled WGS sequence"/>
</dbReference>
<protein>
    <submittedName>
        <fullName evidence="1">8208_t:CDS:1</fullName>
    </submittedName>
</protein>
<feature type="non-terminal residue" evidence="1">
    <location>
        <position position="201"/>
    </location>
</feature>